<evidence type="ECO:0000256" key="1">
    <source>
        <dbReference type="SAM" id="MobiDB-lite"/>
    </source>
</evidence>
<dbReference type="Proteomes" id="UP000289323">
    <property type="component" value="Unassembled WGS sequence"/>
</dbReference>
<reference evidence="3 4" key="1">
    <citation type="submission" date="2018-04" db="EMBL/GenBank/DDBJ databases">
        <authorList>
            <person name="Huttner S."/>
            <person name="Dainat J."/>
        </authorList>
    </citation>
    <scope>NUCLEOTIDE SEQUENCE [LARGE SCALE GENOMIC DNA]</scope>
</reference>
<dbReference type="PANTHER" id="PTHR22093:SF0">
    <property type="entry name" value="LEUKOCYTE RECEPTOR CLUSTER MEMBER 1"/>
    <property type="match status" value="1"/>
</dbReference>
<feature type="region of interest" description="Disordered" evidence="1">
    <location>
        <begin position="204"/>
        <end position="243"/>
    </location>
</feature>
<feature type="compositionally biased region" description="Basic and acidic residues" evidence="1">
    <location>
        <begin position="25"/>
        <end position="47"/>
    </location>
</feature>
<protein>
    <submittedName>
        <fullName evidence="3">54c33c2c-b8c8-4175-9936-8b6750c1446d</fullName>
    </submittedName>
</protein>
<evidence type="ECO:0000313" key="3">
    <source>
        <dbReference type="EMBL" id="SPQ20501.1"/>
    </source>
</evidence>
<evidence type="ECO:0000259" key="2">
    <source>
        <dbReference type="SMART" id="SM01083"/>
    </source>
</evidence>
<feature type="compositionally biased region" description="Basic and acidic residues" evidence="1">
    <location>
        <begin position="148"/>
        <end position="165"/>
    </location>
</feature>
<evidence type="ECO:0000313" key="4">
    <source>
        <dbReference type="Proteomes" id="UP000289323"/>
    </source>
</evidence>
<dbReference type="AlphaFoldDB" id="A0A3S4EZR8"/>
<name>A0A3S4EZR8_9PEZI</name>
<accession>A0A3S4EZR8</accession>
<sequence>MPLHLLGKKSWNVYNAANIARVRRDEAEAKAREEAEEQRMQEADAARRLAILRGELPLPPEQPEPEPASLPPHARAHDRGSGGGRKRKRHGEDDTDFEMRLARERAAISDRASHELAPNRSAGAGAAPPSLVDSRGHITLFSAPANAPHEKNEEAAREAARKERELKDQYQMRLANAAGRDGRGLTDGGPWYASADGDASAALVPTRDVWGREDPGRKGREAARLDASDPLAAMKRGARMVRD</sequence>
<feature type="compositionally biased region" description="Basic and acidic residues" evidence="1">
    <location>
        <begin position="209"/>
        <end position="227"/>
    </location>
</feature>
<gene>
    <name evidence="3" type="ORF">TT172_LOCUS2920</name>
</gene>
<feature type="compositionally biased region" description="Pro residues" evidence="1">
    <location>
        <begin position="57"/>
        <end position="70"/>
    </location>
</feature>
<feature type="domain" description="CBF1-interacting co-repressor CIR N-terminal" evidence="2">
    <location>
        <begin position="10"/>
        <end position="46"/>
    </location>
</feature>
<dbReference type="Pfam" id="PF10197">
    <property type="entry name" value="Cir_N"/>
    <property type="match status" value="1"/>
</dbReference>
<dbReference type="PANTHER" id="PTHR22093">
    <property type="entry name" value="LEUKOCYTE RECEPTOR CLUSTER LRC MEMBER 1"/>
    <property type="match status" value="1"/>
</dbReference>
<proteinExistence type="predicted"/>
<dbReference type="InterPro" id="IPR039875">
    <property type="entry name" value="LENG1-like"/>
</dbReference>
<organism evidence="3 4">
    <name type="scientific">Thermothielavioides terrestris</name>
    <dbReference type="NCBI Taxonomy" id="2587410"/>
    <lineage>
        <taxon>Eukaryota</taxon>
        <taxon>Fungi</taxon>
        <taxon>Dikarya</taxon>
        <taxon>Ascomycota</taxon>
        <taxon>Pezizomycotina</taxon>
        <taxon>Sordariomycetes</taxon>
        <taxon>Sordariomycetidae</taxon>
        <taxon>Sordariales</taxon>
        <taxon>Chaetomiaceae</taxon>
        <taxon>Thermothielavioides</taxon>
    </lineage>
</organism>
<feature type="compositionally biased region" description="Basic and acidic residues" evidence="1">
    <location>
        <begin position="97"/>
        <end position="114"/>
    </location>
</feature>
<dbReference type="SMART" id="SM01083">
    <property type="entry name" value="Cir_N"/>
    <property type="match status" value="1"/>
</dbReference>
<dbReference type="EMBL" id="OUUZ01000004">
    <property type="protein sequence ID" value="SPQ20501.1"/>
    <property type="molecule type" value="Genomic_DNA"/>
</dbReference>
<feature type="region of interest" description="Disordered" evidence="1">
    <location>
        <begin position="25"/>
        <end position="165"/>
    </location>
</feature>
<dbReference type="InterPro" id="IPR019339">
    <property type="entry name" value="CIR_N_dom"/>
</dbReference>